<evidence type="ECO:0000313" key="5">
    <source>
        <dbReference type="Proteomes" id="UP001193734"/>
    </source>
</evidence>
<comment type="caution">
    <text evidence="4">The sequence shown here is derived from an EMBL/GenBank/DDBJ whole genome shotgun (WGS) entry which is preliminary data.</text>
</comment>
<feature type="chain" id="PRO_5047544429" evidence="2">
    <location>
        <begin position="20"/>
        <end position="347"/>
    </location>
</feature>
<dbReference type="Gene3D" id="2.30.30.40">
    <property type="entry name" value="SH3 Domains"/>
    <property type="match status" value="1"/>
</dbReference>
<sequence length="347" mass="38974">MKKILLLIIVMLCCMTSMAQTKYRVTAKSSLNVRSHASAKAPVLSSIDRGEVVKVYEIENGWAKIEYEGNSAYVSARYLERIEISEPDLTDTGNMFKSLELGNGGVEWMIYPILGLSAILLYMRKKRGDSPLEDGEYWTNCVLFLTVCTVELSYILMMGTDAIWFCMPDTVGWIWTVIDFIVFGFVVYNQIMCFFNTLEDAEYNSYGSFDKRWGIYSWIVGAIAAIATGIFFEDKLIFVAGAFAVCQLIQIVLIFKGIVPRGGWLRAVVCLAVYLLGSLATMLVLAHFAVLLIIVMIVYLILSAIGHGSSSRRNGSCAQCGHYSSGYCFYRKCHIYDADRKTCDHYC</sequence>
<dbReference type="Pfam" id="PF08239">
    <property type="entry name" value="SH3_3"/>
    <property type="match status" value="1"/>
</dbReference>
<dbReference type="EMBL" id="JABKKE010000003">
    <property type="protein sequence ID" value="NPE13351.1"/>
    <property type="molecule type" value="Genomic_DNA"/>
</dbReference>
<dbReference type="PROSITE" id="PS51781">
    <property type="entry name" value="SH3B"/>
    <property type="match status" value="1"/>
</dbReference>
<keyword evidence="5" id="KW-1185">Reference proteome</keyword>
<organism evidence="4 5">
    <name type="scientific">Xylanibacter rodentium</name>
    <dbReference type="NCBI Taxonomy" id="2736289"/>
    <lineage>
        <taxon>Bacteria</taxon>
        <taxon>Pseudomonadati</taxon>
        <taxon>Bacteroidota</taxon>
        <taxon>Bacteroidia</taxon>
        <taxon>Bacteroidales</taxon>
        <taxon>Prevotellaceae</taxon>
        <taxon>Xylanibacter</taxon>
    </lineage>
</organism>
<feature type="transmembrane region" description="Helical" evidence="1">
    <location>
        <begin position="213"/>
        <end position="232"/>
    </location>
</feature>
<proteinExistence type="predicted"/>
<accession>A0ABX2AUK4</accession>
<evidence type="ECO:0000256" key="1">
    <source>
        <dbReference type="SAM" id="Phobius"/>
    </source>
</evidence>
<name>A0ABX2AUK4_9BACT</name>
<keyword evidence="1" id="KW-0472">Membrane</keyword>
<dbReference type="RefSeq" id="WP_172175954.1">
    <property type="nucleotide sequence ID" value="NZ_CASGKG010000014.1"/>
</dbReference>
<keyword evidence="1" id="KW-0812">Transmembrane</keyword>
<feature type="domain" description="SH3b" evidence="3">
    <location>
        <begin position="20"/>
        <end position="83"/>
    </location>
</feature>
<protein>
    <submittedName>
        <fullName evidence="4">SH3 domain-containing protein</fullName>
    </submittedName>
</protein>
<keyword evidence="1" id="KW-1133">Transmembrane helix</keyword>
<dbReference type="InterPro" id="IPR003646">
    <property type="entry name" value="SH3-like_bac-type"/>
</dbReference>
<feature type="signal peptide" evidence="2">
    <location>
        <begin position="1"/>
        <end position="19"/>
    </location>
</feature>
<keyword evidence="2" id="KW-0732">Signal</keyword>
<reference evidence="4 5" key="1">
    <citation type="submission" date="2020-05" db="EMBL/GenBank/DDBJ databases">
        <title>Distinct polysaccharide utilization as determinants for interspecies competition between intestinal Prevotella spp.</title>
        <authorList>
            <person name="Galvez E.J.C."/>
            <person name="Iljazovic A."/>
            <person name="Strowig T."/>
        </authorList>
    </citation>
    <scope>NUCLEOTIDE SEQUENCE [LARGE SCALE GENOMIC DNA]</scope>
    <source>
        <strain evidence="4 5">PROD</strain>
    </source>
</reference>
<feature type="transmembrane region" description="Helical" evidence="1">
    <location>
        <begin position="271"/>
        <end position="302"/>
    </location>
</feature>
<feature type="transmembrane region" description="Helical" evidence="1">
    <location>
        <begin position="238"/>
        <end position="259"/>
    </location>
</feature>
<feature type="transmembrane region" description="Helical" evidence="1">
    <location>
        <begin position="172"/>
        <end position="192"/>
    </location>
</feature>
<gene>
    <name evidence="4" type="ORF">HPS55_03255</name>
</gene>
<dbReference type="SMART" id="SM00287">
    <property type="entry name" value="SH3b"/>
    <property type="match status" value="1"/>
</dbReference>
<dbReference type="GeneID" id="82156776"/>
<evidence type="ECO:0000313" key="4">
    <source>
        <dbReference type="EMBL" id="NPE13351.1"/>
    </source>
</evidence>
<feature type="transmembrane region" description="Helical" evidence="1">
    <location>
        <begin position="137"/>
        <end position="157"/>
    </location>
</feature>
<evidence type="ECO:0000259" key="3">
    <source>
        <dbReference type="PROSITE" id="PS51781"/>
    </source>
</evidence>
<dbReference type="Proteomes" id="UP001193734">
    <property type="component" value="Unassembled WGS sequence"/>
</dbReference>
<evidence type="ECO:0000256" key="2">
    <source>
        <dbReference type="SAM" id="SignalP"/>
    </source>
</evidence>
<feature type="transmembrane region" description="Helical" evidence="1">
    <location>
        <begin position="108"/>
        <end position="125"/>
    </location>
</feature>